<evidence type="ECO:0000256" key="11">
    <source>
        <dbReference type="ARBA" id="ARBA00031253"/>
    </source>
</evidence>
<evidence type="ECO:0000256" key="1">
    <source>
        <dbReference type="ARBA" id="ARBA00002324"/>
    </source>
</evidence>
<dbReference type="OrthoDB" id="5295945at2"/>
<evidence type="ECO:0000256" key="14">
    <source>
        <dbReference type="ARBA" id="ARBA00048721"/>
    </source>
</evidence>
<comment type="catalytic activity">
    <reaction evidence="14">
        <text>nicotinate beta-D-ribonucleotide + ATP + H(+) = deamido-NAD(+) + diphosphate</text>
        <dbReference type="Rhea" id="RHEA:22860"/>
        <dbReference type="ChEBI" id="CHEBI:15378"/>
        <dbReference type="ChEBI" id="CHEBI:30616"/>
        <dbReference type="ChEBI" id="CHEBI:33019"/>
        <dbReference type="ChEBI" id="CHEBI:57502"/>
        <dbReference type="ChEBI" id="CHEBI:58437"/>
        <dbReference type="EC" id="2.7.7.18"/>
    </reaction>
</comment>
<comment type="function">
    <text evidence="1">Catalyzes the reversible adenylation of nicotinate mononucleotide (NaMN) to nicotinic acid adenine dinucleotide (NaAD).</text>
</comment>
<evidence type="ECO:0000256" key="8">
    <source>
        <dbReference type="ARBA" id="ARBA00022741"/>
    </source>
</evidence>
<dbReference type="GO" id="GO:0009435">
    <property type="term" value="P:NAD+ biosynthetic process"/>
    <property type="evidence" value="ECO:0007669"/>
    <property type="project" value="UniProtKB-UniPathway"/>
</dbReference>
<evidence type="ECO:0000256" key="7">
    <source>
        <dbReference type="ARBA" id="ARBA00022695"/>
    </source>
</evidence>
<accession>A0A1M7YWT6</accession>
<proteinExistence type="inferred from homology"/>
<dbReference type="Pfam" id="PF01467">
    <property type="entry name" value="CTP_transf_like"/>
    <property type="match status" value="1"/>
</dbReference>
<organism evidence="16 17">
    <name type="scientific">Vibrio quintilis</name>
    <dbReference type="NCBI Taxonomy" id="1117707"/>
    <lineage>
        <taxon>Bacteria</taxon>
        <taxon>Pseudomonadati</taxon>
        <taxon>Pseudomonadota</taxon>
        <taxon>Gammaproteobacteria</taxon>
        <taxon>Vibrionales</taxon>
        <taxon>Vibrionaceae</taxon>
        <taxon>Vibrio</taxon>
    </lineage>
</organism>
<reference evidence="17" key="1">
    <citation type="submission" date="2016-12" db="EMBL/GenBank/DDBJ databases">
        <authorList>
            <person name="Rodrigo-Torres L."/>
            <person name="Arahal R.D."/>
            <person name="Lucena T."/>
        </authorList>
    </citation>
    <scope>NUCLEOTIDE SEQUENCE [LARGE SCALE GENOMIC DNA]</scope>
</reference>
<keyword evidence="7 16" id="KW-0548">Nucleotidyltransferase</keyword>
<dbReference type="GO" id="GO:0004515">
    <property type="term" value="F:nicotinate-nucleotide adenylyltransferase activity"/>
    <property type="evidence" value="ECO:0007669"/>
    <property type="project" value="UniProtKB-EC"/>
</dbReference>
<dbReference type="GO" id="GO:0005524">
    <property type="term" value="F:ATP binding"/>
    <property type="evidence" value="ECO:0007669"/>
    <property type="project" value="UniProtKB-KW"/>
</dbReference>
<dbReference type="UniPathway" id="UPA00253">
    <property type="reaction ID" value="UER00332"/>
</dbReference>
<dbReference type="Gene3D" id="3.40.50.620">
    <property type="entry name" value="HUPs"/>
    <property type="match status" value="1"/>
</dbReference>
<dbReference type="InterPro" id="IPR005248">
    <property type="entry name" value="NadD/NMNAT"/>
</dbReference>
<keyword evidence="8" id="KW-0547">Nucleotide-binding</keyword>
<dbReference type="NCBIfam" id="NF006479">
    <property type="entry name" value="PRK08887.1"/>
    <property type="match status" value="1"/>
</dbReference>
<gene>
    <name evidence="16" type="primary">nadD</name>
    <name evidence="16" type="ORF">VQ7734_02725</name>
</gene>
<evidence type="ECO:0000256" key="4">
    <source>
        <dbReference type="ARBA" id="ARBA00012389"/>
    </source>
</evidence>
<evidence type="ECO:0000256" key="2">
    <source>
        <dbReference type="ARBA" id="ARBA00005019"/>
    </source>
</evidence>
<evidence type="ECO:0000313" key="17">
    <source>
        <dbReference type="Proteomes" id="UP000184600"/>
    </source>
</evidence>
<feature type="domain" description="Cytidyltransferase-like" evidence="15">
    <location>
        <begin position="6"/>
        <end position="141"/>
    </location>
</feature>
<dbReference type="Proteomes" id="UP000184600">
    <property type="component" value="Unassembled WGS sequence"/>
</dbReference>
<dbReference type="SUPFAM" id="SSF52374">
    <property type="entry name" value="Nucleotidylyl transferase"/>
    <property type="match status" value="1"/>
</dbReference>
<evidence type="ECO:0000256" key="5">
    <source>
        <dbReference type="ARBA" id="ARBA00022642"/>
    </source>
</evidence>
<comment type="pathway">
    <text evidence="2">Cofactor biosynthesis; NAD(+) biosynthesis; deamido-NAD(+) from nicotinate D-ribonucleotide: step 1/1.</text>
</comment>
<keyword evidence="6 16" id="KW-0808">Transferase</keyword>
<comment type="similarity">
    <text evidence="3">Belongs to the NadD family.</text>
</comment>
<dbReference type="CDD" id="cd02165">
    <property type="entry name" value="NMNAT"/>
    <property type="match status" value="1"/>
</dbReference>
<evidence type="ECO:0000256" key="12">
    <source>
        <dbReference type="ARBA" id="ARBA00033140"/>
    </source>
</evidence>
<keyword evidence="10" id="KW-0520">NAD</keyword>
<dbReference type="RefSeq" id="WP_073583424.1">
    <property type="nucleotide sequence ID" value="NZ_AP024898.1"/>
</dbReference>
<name>A0A1M7YWT6_9VIBR</name>
<dbReference type="AlphaFoldDB" id="A0A1M7YWT6"/>
<keyword evidence="9" id="KW-0067">ATP-binding</keyword>
<dbReference type="EC" id="2.7.7.18" evidence="4"/>
<evidence type="ECO:0000256" key="13">
    <source>
        <dbReference type="ARBA" id="ARBA00033353"/>
    </source>
</evidence>
<evidence type="ECO:0000259" key="15">
    <source>
        <dbReference type="Pfam" id="PF01467"/>
    </source>
</evidence>
<dbReference type="InterPro" id="IPR014729">
    <property type="entry name" value="Rossmann-like_a/b/a_fold"/>
</dbReference>
<keyword evidence="5" id="KW-0662">Pyridine nucleotide biosynthesis</keyword>
<evidence type="ECO:0000256" key="3">
    <source>
        <dbReference type="ARBA" id="ARBA00009014"/>
    </source>
</evidence>
<evidence type="ECO:0000256" key="9">
    <source>
        <dbReference type="ARBA" id="ARBA00022840"/>
    </source>
</evidence>
<protein>
    <recommendedName>
        <fullName evidence="4">nicotinate-nucleotide adenylyltransferase</fullName>
        <ecNumber evidence="4">2.7.7.18</ecNumber>
    </recommendedName>
    <alternativeName>
        <fullName evidence="13">Deamido-NAD(+) diphosphorylase</fullName>
    </alternativeName>
    <alternativeName>
        <fullName evidence="12">Deamido-NAD(+) pyrophosphorylase</fullName>
    </alternativeName>
    <alternativeName>
        <fullName evidence="11">Nicotinate mononucleotide adenylyltransferase</fullName>
    </alternativeName>
</protein>
<evidence type="ECO:0000313" key="16">
    <source>
        <dbReference type="EMBL" id="SHO56956.1"/>
    </source>
</evidence>
<keyword evidence="17" id="KW-1185">Reference proteome</keyword>
<evidence type="ECO:0000256" key="6">
    <source>
        <dbReference type="ARBA" id="ARBA00022679"/>
    </source>
</evidence>
<dbReference type="InterPro" id="IPR004821">
    <property type="entry name" value="Cyt_trans-like"/>
</dbReference>
<dbReference type="PANTHER" id="PTHR39321">
    <property type="entry name" value="NICOTINATE-NUCLEOTIDE ADENYLYLTRANSFERASE-RELATED"/>
    <property type="match status" value="1"/>
</dbReference>
<dbReference type="STRING" id="1117707.VQ7734_02725"/>
<sequence length="174" mass="19427">MLRIAVFGSAFNPPTLGHQSVIESLSHFDRILLVPSIAHAWGKLMLPYPVRCQLVDAFIGDLGNPAIVRSDIEEQLYQPELHVTTHAVLQALQVRYPADELTFVVGPDNLLQFGSFYKADEILQQFSVLACPEKVPVRSTVIRQQIRQGKPISQMTTPSVEKLIQDLSLYCADT</sequence>
<dbReference type="EMBL" id="FRFG01000031">
    <property type="protein sequence ID" value="SHO56956.1"/>
    <property type="molecule type" value="Genomic_DNA"/>
</dbReference>
<dbReference type="PANTHER" id="PTHR39321:SF3">
    <property type="entry name" value="PHOSPHOPANTETHEINE ADENYLYLTRANSFERASE"/>
    <property type="match status" value="1"/>
</dbReference>
<evidence type="ECO:0000256" key="10">
    <source>
        <dbReference type="ARBA" id="ARBA00023027"/>
    </source>
</evidence>